<dbReference type="AlphaFoldDB" id="A0AAD5N7B8"/>
<dbReference type="EMBL" id="JAHQIW010004403">
    <property type="protein sequence ID" value="KAJ1362236.1"/>
    <property type="molecule type" value="Genomic_DNA"/>
</dbReference>
<protein>
    <submittedName>
        <fullName evidence="1">Uncharacterized protein</fullName>
    </submittedName>
</protein>
<reference evidence="1" key="1">
    <citation type="submission" date="2021-06" db="EMBL/GenBank/DDBJ databases">
        <title>Parelaphostrongylus tenuis whole genome reference sequence.</title>
        <authorList>
            <person name="Garwood T.J."/>
            <person name="Larsen P.A."/>
            <person name="Fountain-Jones N.M."/>
            <person name="Garbe J.R."/>
            <person name="Macchietto M.G."/>
            <person name="Kania S.A."/>
            <person name="Gerhold R.W."/>
            <person name="Richards J.E."/>
            <person name="Wolf T.M."/>
        </authorList>
    </citation>
    <scope>NUCLEOTIDE SEQUENCE</scope>
    <source>
        <strain evidence="1">MNPRO001-30</strain>
        <tissue evidence="1">Meninges</tissue>
    </source>
</reference>
<evidence type="ECO:0000313" key="1">
    <source>
        <dbReference type="EMBL" id="KAJ1362236.1"/>
    </source>
</evidence>
<organism evidence="1 2">
    <name type="scientific">Parelaphostrongylus tenuis</name>
    <name type="common">Meningeal worm</name>
    <dbReference type="NCBI Taxonomy" id="148309"/>
    <lineage>
        <taxon>Eukaryota</taxon>
        <taxon>Metazoa</taxon>
        <taxon>Ecdysozoa</taxon>
        <taxon>Nematoda</taxon>
        <taxon>Chromadorea</taxon>
        <taxon>Rhabditida</taxon>
        <taxon>Rhabditina</taxon>
        <taxon>Rhabditomorpha</taxon>
        <taxon>Strongyloidea</taxon>
        <taxon>Metastrongylidae</taxon>
        <taxon>Parelaphostrongylus</taxon>
    </lineage>
</organism>
<accession>A0AAD5N7B8</accession>
<keyword evidence="2" id="KW-1185">Reference proteome</keyword>
<proteinExistence type="predicted"/>
<comment type="caution">
    <text evidence="1">The sequence shown here is derived from an EMBL/GenBank/DDBJ whole genome shotgun (WGS) entry which is preliminary data.</text>
</comment>
<gene>
    <name evidence="1" type="ORF">KIN20_021733</name>
</gene>
<evidence type="ECO:0000313" key="2">
    <source>
        <dbReference type="Proteomes" id="UP001196413"/>
    </source>
</evidence>
<sequence>MRPRGHSSIPLRMLEDKRNQLQSPLRMFWSYPSKNRQSQNRLALTVYTPASSVSLAIWIQTAAGERMEHA</sequence>
<dbReference type="Proteomes" id="UP001196413">
    <property type="component" value="Unassembled WGS sequence"/>
</dbReference>
<name>A0AAD5N7B8_PARTN</name>